<dbReference type="EMBL" id="PEBW01000004">
    <property type="protein sequence ID" value="PTQ51694.1"/>
    <property type="molecule type" value="Genomic_DNA"/>
</dbReference>
<sequence>MKQTPLSPLFPAGAEEASEVQTDVAVPSFREALFALFPEDVRPALRSLARDSGERLEEIRVRKGRPLEIVAPPEEGFLREDGRLTSLPEKALVLDTEGFERLVAQVTAYSTYARESGWREGFLFLPGGHRVGLSGRGTPVQGGGVRLVEVSSLNIRLARSVDGVAAPLYPYVFPTARREALPSLLLLGPPRSGKTTFLRDLVRRASDGIPGVWRGTRVALVDERGELASLAEGVPRLPVGARTDVYEGIPKPTALVMALRSMAPEVVAVDELAGREELAVLWDMRRAGVAVWATAHAPSREDFLRRLVAADFPLPFDLYVVFRRGPSLPEIVSIEDASGKTLYRTTAESRSSRLPARSAERHRALPTPGRIVGFGQREG</sequence>
<evidence type="ECO:0000256" key="2">
    <source>
        <dbReference type="ARBA" id="ARBA00022840"/>
    </source>
</evidence>
<dbReference type="AlphaFoldDB" id="A0A2T5G693"/>
<keyword evidence="2" id="KW-0067">ATP-binding</keyword>
<dbReference type="SUPFAM" id="SSF52540">
    <property type="entry name" value="P-loop containing nucleoside triphosphate hydrolases"/>
    <property type="match status" value="1"/>
</dbReference>
<dbReference type="PANTHER" id="PTHR20953">
    <property type="entry name" value="KINASE-RELATED"/>
    <property type="match status" value="1"/>
</dbReference>
<dbReference type="Proteomes" id="UP000244016">
    <property type="component" value="Unassembled WGS sequence"/>
</dbReference>
<feature type="domain" description="Stage III sporulation protein AA AAA+ ATPase" evidence="4">
    <location>
        <begin position="36"/>
        <end position="339"/>
    </location>
</feature>
<proteinExistence type="predicted"/>
<reference evidence="5 6" key="1">
    <citation type="submission" date="2017-08" db="EMBL/GenBank/DDBJ databases">
        <title>Burning lignite coal seam in the remote Altai Mountains harbors a hydrogen-driven thermophilic microbial community.</title>
        <authorList>
            <person name="Kadnikov V.V."/>
            <person name="Mardanov A.V."/>
            <person name="Ivasenko D."/>
            <person name="Beletsky A.V."/>
            <person name="Karnachuk O.V."/>
            <person name="Ravin N.V."/>
        </authorList>
    </citation>
    <scope>NUCLEOTIDE SEQUENCE [LARGE SCALE GENOMIC DNA]</scope>
    <source>
        <strain evidence="5">AL31</strain>
    </source>
</reference>
<evidence type="ECO:0000256" key="3">
    <source>
        <dbReference type="SAM" id="MobiDB-lite"/>
    </source>
</evidence>
<keyword evidence="1" id="KW-0547">Nucleotide-binding</keyword>
<evidence type="ECO:0000313" key="6">
    <source>
        <dbReference type="Proteomes" id="UP000244016"/>
    </source>
</evidence>
<accession>A0A2T5G693</accession>
<dbReference type="InterPro" id="IPR027417">
    <property type="entry name" value="P-loop_NTPase"/>
</dbReference>
<protein>
    <submittedName>
        <fullName evidence="5">Stage III sporulation protein AA</fullName>
    </submittedName>
</protein>
<evidence type="ECO:0000256" key="1">
    <source>
        <dbReference type="ARBA" id="ARBA00022741"/>
    </source>
</evidence>
<dbReference type="GO" id="GO:0005524">
    <property type="term" value="F:ATP binding"/>
    <property type="evidence" value="ECO:0007669"/>
    <property type="project" value="UniProtKB-KW"/>
</dbReference>
<comment type="caution">
    <text evidence="5">The sequence shown here is derived from an EMBL/GenBank/DDBJ whole genome shotgun (WGS) entry which is preliminary data.</text>
</comment>
<dbReference type="InterPro" id="IPR045735">
    <property type="entry name" value="Spore_III_AA_AAA+_ATPase"/>
</dbReference>
<feature type="region of interest" description="Disordered" evidence="3">
    <location>
        <begin position="347"/>
        <end position="379"/>
    </location>
</feature>
<dbReference type="PANTHER" id="PTHR20953:SF3">
    <property type="entry name" value="P-LOOP CONTAINING NUCLEOSIDE TRIPHOSPHATE HYDROLASES SUPERFAMILY PROTEIN"/>
    <property type="match status" value="1"/>
</dbReference>
<evidence type="ECO:0000313" key="5">
    <source>
        <dbReference type="EMBL" id="PTQ51694.1"/>
    </source>
</evidence>
<dbReference type="Gene3D" id="3.40.50.300">
    <property type="entry name" value="P-loop containing nucleotide triphosphate hydrolases"/>
    <property type="match status" value="1"/>
</dbReference>
<organism evidence="5 6">
    <name type="scientific">Brockia lithotrophica</name>
    <dbReference type="NCBI Taxonomy" id="933949"/>
    <lineage>
        <taxon>Bacteria</taxon>
        <taxon>Bacillati</taxon>
        <taxon>Bacillota</taxon>
        <taxon>Bacilli</taxon>
        <taxon>Bacillales</taxon>
        <taxon>Bacillales Family X. Incertae Sedis</taxon>
        <taxon>Brockia</taxon>
    </lineage>
</organism>
<name>A0A2T5G693_9BACL</name>
<dbReference type="Pfam" id="PF19568">
    <property type="entry name" value="Spore_III_AA"/>
    <property type="match status" value="1"/>
</dbReference>
<gene>
    <name evidence="5" type="ORF">BLITH_1332</name>
</gene>
<evidence type="ECO:0000259" key="4">
    <source>
        <dbReference type="Pfam" id="PF19568"/>
    </source>
</evidence>